<reference evidence="1" key="1">
    <citation type="submission" date="2018-07" db="EMBL/GenBank/DDBJ databases">
        <authorList>
            <person name="Quirk P.G."/>
            <person name="Krulwich T.A."/>
        </authorList>
    </citation>
    <scope>NUCLEOTIDE SEQUENCE</scope>
</reference>
<dbReference type="EMBL" id="UIDG01000257">
    <property type="protein sequence ID" value="SUS06798.1"/>
    <property type="molecule type" value="Genomic_DNA"/>
</dbReference>
<accession>A0A380TF62</accession>
<organism evidence="1">
    <name type="scientific">metagenome</name>
    <dbReference type="NCBI Taxonomy" id="256318"/>
    <lineage>
        <taxon>unclassified sequences</taxon>
        <taxon>metagenomes</taxon>
    </lineage>
</organism>
<name>A0A380TF62_9ZZZZ</name>
<proteinExistence type="predicted"/>
<evidence type="ECO:0000313" key="1">
    <source>
        <dbReference type="EMBL" id="SUS06798.1"/>
    </source>
</evidence>
<gene>
    <name evidence="1" type="ORF">DF3PB_330007</name>
</gene>
<dbReference type="AlphaFoldDB" id="A0A380TF62"/>
<protein>
    <submittedName>
        <fullName evidence="1">Uncharacterized protein</fullName>
    </submittedName>
</protein>
<sequence length="422" mass="47544">MRVVETVSTGGPSEPPITFWEHALEIPASRLLAFADEPGFIGPWLKRRSLRQVSMLRAVLGLPIDAPAQERRTGLQECSNAVRRFVLAAEFAARKSMHATLAVAKRCLSATDIALASEAEGRYDTTALVFAILDRAWPQLETVFHLDKLHKVGFARMRLVNPPRRPERRLSEFLNSGELLSVLRQYDARQDDHHRTELQKIIEMSGSQVVFLRRPHQQSLVLSNDQVVHGFTADQIVLDFRDEAARLNVASHGHAASYDIANAIASAYYGEACTFENITEATYPAQISRFLSSVRDQEAHDFRLIELLVHHSPLSGGPDLLLKNSDDLSIGPALGQLEQALNWTIDDLDRIPRFKILFAGKRVAMELEPIEDTAEAGRMFVLRYRDQTLSLEERAAFEERMEHEHGIKVVSTEKRGARGRKR</sequence>